<reference evidence="1 2" key="1">
    <citation type="submission" date="2019-07" db="EMBL/GenBank/DDBJ databases">
        <title>Complete Genome Sequence and Methylome Analysis of Nocardia otitidis-caviarum NEB252.</title>
        <authorList>
            <person name="Fomenkov A."/>
            <person name="Anton B.P."/>
            <person name="Vincze T."/>
            <person name="Roberts R.J."/>
        </authorList>
    </citation>
    <scope>NUCLEOTIDE SEQUENCE [LARGE SCALE GENOMIC DNA]</scope>
    <source>
        <strain evidence="1 2">NEB252</strain>
    </source>
</reference>
<dbReference type="GeneID" id="80337438"/>
<evidence type="ECO:0000313" key="2">
    <source>
        <dbReference type="Proteomes" id="UP000317039"/>
    </source>
</evidence>
<dbReference type="KEGG" id="nod:FOH10_34360"/>
<evidence type="ECO:0000313" key="1">
    <source>
        <dbReference type="EMBL" id="QDP83050.1"/>
    </source>
</evidence>
<dbReference type="EMBL" id="CP041695">
    <property type="protein sequence ID" value="QDP83050.1"/>
    <property type="molecule type" value="Genomic_DNA"/>
</dbReference>
<dbReference type="Proteomes" id="UP000317039">
    <property type="component" value="Chromosome"/>
</dbReference>
<name>A0A516NVW0_9NOCA</name>
<gene>
    <name evidence="1" type="ORF">FOH10_34360</name>
</gene>
<dbReference type="AlphaFoldDB" id="A0A516NVW0"/>
<proteinExistence type="predicted"/>
<dbReference type="RefSeq" id="WP_143983739.1">
    <property type="nucleotide sequence ID" value="NZ_CP041695.1"/>
</dbReference>
<accession>A0A516NVW0</accession>
<sequence>MTENPNTVYDDDVMITMRGIADSVGLPHTVNPIEHVDREMLVELRQGPTGPVGPDGAPAWPWEWQGDVDDFTALQTLRLTTADARKAWRVVAENAVYYWTGLEFIAFDQAFGKPGARGRTNRLTGSAVAGPVGSAATARLTGIAPEQHLEITFPRGETGPVGEPGAAGRIQDAADVSIDVEHPLGQDYVLSWNADLGKFQPVPSPRLNGPWAIGQGQINGGTSLTDATKTIAAITIPSQPMSWRPVVEGWISIGTDKGQPTTRCDIEVRIGSPEGELVARGHGSSSPIFALALIAPEADYPLTPDSAIGVVPANQTVTLYVSVRRTLGTGRYSVRTSDAQVIVYAQPV</sequence>
<protein>
    <submittedName>
        <fullName evidence="1">Uncharacterized protein</fullName>
    </submittedName>
</protein>
<organism evidence="1 2">
    <name type="scientific">Nocardia otitidiscaviarum</name>
    <dbReference type="NCBI Taxonomy" id="1823"/>
    <lineage>
        <taxon>Bacteria</taxon>
        <taxon>Bacillati</taxon>
        <taxon>Actinomycetota</taxon>
        <taxon>Actinomycetes</taxon>
        <taxon>Mycobacteriales</taxon>
        <taxon>Nocardiaceae</taxon>
        <taxon>Nocardia</taxon>
    </lineage>
</organism>